<dbReference type="EMBL" id="FQUU01000011">
    <property type="protein sequence ID" value="SHF45718.1"/>
    <property type="molecule type" value="Genomic_DNA"/>
</dbReference>
<accession>A0A1M5BT75</accession>
<dbReference type="Gene3D" id="1.10.10.10">
    <property type="entry name" value="Winged helix-like DNA-binding domain superfamily/Winged helix DNA-binding domain"/>
    <property type="match status" value="1"/>
</dbReference>
<protein>
    <submittedName>
        <fullName evidence="5">Transcriptional regulator, HxlR family</fullName>
    </submittedName>
</protein>
<proteinExistence type="predicted"/>
<keyword evidence="3" id="KW-0804">Transcription</keyword>
<gene>
    <name evidence="5" type="ORF">SAMN02745131_02669</name>
</gene>
<dbReference type="PROSITE" id="PS51118">
    <property type="entry name" value="HTH_HXLR"/>
    <property type="match status" value="1"/>
</dbReference>
<dbReference type="GO" id="GO:0003677">
    <property type="term" value="F:DNA binding"/>
    <property type="evidence" value="ECO:0007669"/>
    <property type="project" value="UniProtKB-KW"/>
</dbReference>
<dbReference type="RefSeq" id="WP_072835838.1">
    <property type="nucleotide sequence ID" value="NZ_FQUU01000011.1"/>
</dbReference>
<sequence length="133" mass="15162">MSNNDELYTGCPVQYARQFIAGKWQMGILWNLSNQPLGFSEIKSKLPGLSDKILTQELDFFLEKKIITRNTFEYQNSKSEYALSPIGRSLIPIINSIVEWGYLNLQDEQVSKEMSMTPLPAIEAIEDGIAQRD</sequence>
<dbReference type="PANTHER" id="PTHR33204">
    <property type="entry name" value="TRANSCRIPTIONAL REGULATOR, MARR FAMILY"/>
    <property type="match status" value="1"/>
</dbReference>
<reference evidence="5 6" key="1">
    <citation type="submission" date="2016-11" db="EMBL/GenBank/DDBJ databases">
        <authorList>
            <person name="Jaros S."/>
            <person name="Januszkiewicz K."/>
            <person name="Wedrychowicz H."/>
        </authorList>
    </citation>
    <scope>NUCLEOTIDE SEQUENCE [LARGE SCALE GENOMIC DNA]</scope>
    <source>
        <strain evidence="5 6">DSM 18119</strain>
    </source>
</reference>
<dbReference type="InterPro" id="IPR002577">
    <property type="entry name" value="HTH_HxlR"/>
</dbReference>
<evidence type="ECO:0000313" key="5">
    <source>
        <dbReference type="EMBL" id="SHF45718.1"/>
    </source>
</evidence>
<dbReference type="OrthoDB" id="9797599at2"/>
<dbReference type="STRING" id="1121884.SAMN02745131_02669"/>
<feature type="domain" description="HTH hxlR-type" evidence="4">
    <location>
        <begin position="11"/>
        <end position="109"/>
    </location>
</feature>
<evidence type="ECO:0000259" key="4">
    <source>
        <dbReference type="PROSITE" id="PS51118"/>
    </source>
</evidence>
<dbReference type="Pfam" id="PF01638">
    <property type="entry name" value="HxlR"/>
    <property type="match status" value="1"/>
</dbReference>
<dbReference type="InterPro" id="IPR036388">
    <property type="entry name" value="WH-like_DNA-bd_sf"/>
</dbReference>
<keyword evidence="2" id="KW-0238">DNA-binding</keyword>
<evidence type="ECO:0000256" key="3">
    <source>
        <dbReference type="ARBA" id="ARBA00023163"/>
    </source>
</evidence>
<keyword evidence="1" id="KW-0805">Transcription regulation</keyword>
<evidence type="ECO:0000256" key="1">
    <source>
        <dbReference type="ARBA" id="ARBA00023015"/>
    </source>
</evidence>
<dbReference type="Proteomes" id="UP000184048">
    <property type="component" value="Unassembled WGS sequence"/>
</dbReference>
<dbReference type="PANTHER" id="PTHR33204:SF29">
    <property type="entry name" value="TRANSCRIPTIONAL REGULATOR"/>
    <property type="match status" value="1"/>
</dbReference>
<dbReference type="SUPFAM" id="SSF46785">
    <property type="entry name" value="Winged helix' DNA-binding domain"/>
    <property type="match status" value="1"/>
</dbReference>
<name>A0A1M5BT75_9BACT</name>
<dbReference type="AlphaFoldDB" id="A0A1M5BT75"/>
<dbReference type="InterPro" id="IPR036390">
    <property type="entry name" value="WH_DNA-bd_sf"/>
</dbReference>
<evidence type="ECO:0000256" key="2">
    <source>
        <dbReference type="ARBA" id="ARBA00023125"/>
    </source>
</evidence>
<evidence type="ECO:0000313" key="6">
    <source>
        <dbReference type="Proteomes" id="UP000184048"/>
    </source>
</evidence>
<keyword evidence="6" id="KW-1185">Reference proteome</keyword>
<organism evidence="5 6">
    <name type="scientific">Flavisolibacter ginsengisoli DSM 18119</name>
    <dbReference type="NCBI Taxonomy" id="1121884"/>
    <lineage>
        <taxon>Bacteria</taxon>
        <taxon>Pseudomonadati</taxon>
        <taxon>Bacteroidota</taxon>
        <taxon>Chitinophagia</taxon>
        <taxon>Chitinophagales</taxon>
        <taxon>Chitinophagaceae</taxon>
        <taxon>Flavisolibacter</taxon>
    </lineage>
</organism>